<dbReference type="PANTHER" id="PTHR18895">
    <property type="entry name" value="HEMK METHYLTRANSFERASE"/>
    <property type="match status" value="1"/>
</dbReference>
<dbReference type="Pfam" id="PF17827">
    <property type="entry name" value="PrmC_N"/>
    <property type="match status" value="1"/>
</dbReference>
<proteinExistence type="predicted"/>
<keyword evidence="3 8" id="KW-0808">Transferase</keyword>
<dbReference type="EMBL" id="CP002606">
    <property type="protein sequence ID" value="AEA34437.1"/>
    <property type="molecule type" value="Genomic_DNA"/>
</dbReference>
<dbReference type="GO" id="GO:0102559">
    <property type="term" value="F:peptide chain release factor N(5)-glutamine methyltransferase activity"/>
    <property type="evidence" value="ECO:0007669"/>
    <property type="project" value="UniProtKB-EC"/>
</dbReference>
<keyword evidence="9" id="KW-1185">Reference proteome</keyword>
<name>F2LTR1_HIPMA</name>
<dbReference type="OrthoDB" id="9800643at2"/>
<dbReference type="STRING" id="760142.Hipma_1481"/>
<dbReference type="RefSeq" id="WP_013682466.1">
    <property type="nucleotide sequence ID" value="NC_015318.1"/>
</dbReference>
<comment type="catalytic activity">
    <reaction evidence="5">
        <text>L-glutaminyl-[peptide chain release factor] + S-adenosyl-L-methionine = N(5)-methyl-L-glutaminyl-[peptide chain release factor] + S-adenosyl-L-homocysteine + H(+)</text>
        <dbReference type="Rhea" id="RHEA:42896"/>
        <dbReference type="Rhea" id="RHEA-COMP:10271"/>
        <dbReference type="Rhea" id="RHEA-COMP:10272"/>
        <dbReference type="ChEBI" id="CHEBI:15378"/>
        <dbReference type="ChEBI" id="CHEBI:30011"/>
        <dbReference type="ChEBI" id="CHEBI:57856"/>
        <dbReference type="ChEBI" id="CHEBI:59789"/>
        <dbReference type="ChEBI" id="CHEBI:61891"/>
        <dbReference type="EC" id="2.1.1.297"/>
    </reaction>
</comment>
<dbReference type="NCBIfam" id="TIGR03534">
    <property type="entry name" value="RF_mod_PrmC"/>
    <property type="match status" value="1"/>
</dbReference>
<organism evidence="8 9">
    <name type="scientific">Hippea maritima (strain ATCC 700847 / DSM 10411 / MH2)</name>
    <dbReference type="NCBI Taxonomy" id="760142"/>
    <lineage>
        <taxon>Bacteria</taxon>
        <taxon>Pseudomonadati</taxon>
        <taxon>Campylobacterota</taxon>
        <taxon>Desulfurellia</taxon>
        <taxon>Desulfurellales</taxon>
        <taxon>Hippeaceae</taxon>
        <taxon>Hippea</taxon>
    </lineage>
</organism>
<dbReference type="InterPro" id="IPR050320">
    <property type="entry name" value="N5-glutamine_MTase"/>
</dbReference>
<evidence type="ECO:0000256" key="4">
    <source>
        <dbReference type="ARBA" id="ARBA00022691"/>
    </source>
</evidence>
<feature type="domain" description="Release factor glutamine methyltransferase N-terminal" evidence="7">
    <location>
        <begin position="5"/>
        <end position="74"/>
    </location>
</feature>
<evidence type="ECO:0000259" key="7">
    <source>
        <dbReference type="Pfam" id="PF17827"/>
    </source>
</evidence>
<evidence type="ECO:0000313" key="9">
    <source>
        <dbReference type="Proteomes" id="UP000008139"/>
    </source>
</evidence>
<dbReference type="Gene3D" id="3.40.50.150">
    <property type="entry name" value="Vaccinia Virus protein VP39"/>
    <property type="match status" value="1"/>
</dbReference>
<keyword evidence="4" id="KW-0949">S-adenosyl-L-methionine</keyword>
<evidence type="ECO:0000256" key="3">
    <source>
        <dbReference type="ARBA" id="ARBA00022679"/>
    </source>
</evidence>
<gene>
    <name evidence="8" type="ordered locus">Hipma_1481</name>
</gene>
<evidence type="ECO:0000313" key="8">
    <source>
        <dbReference type="EMBL" id="AEA34437.1"/>
    </source>
</evidence>
<reference evidence="8 9" key="1">
    <citation type="journal article" date="2011" name="Stand. Genomic Sci.">
        <title>Complete genome sequence of the thermophilic sulfur-reducer Hippea maritima type strain (MH(2)).</title>
        <authorList>
            <person name="Huntemann M."/>
            <person name="Lu M."/>
            <person name="Nolan M."/>
            <person name="Lapidus A."/>
            <person name="Lucas S."/>
            <person name="Hammon N."/>
            <person name="Deshpande S."/>
            <person name="Cheng J.F."/>
            <person name="Tapia R."/>
            <person name="Han C."/>
            <person name="Goodwin L."/>
            <person name="Pitluck S."/>
            <person name="Liolios K."/>
            <person name="Pagani I."/>
            <person name="Ivanova N."/>
            <person name="Ovchinikova G."/>
            <person name="Pati A."/>
            <person name="Chen A."/>
            <person name="Palaniappan K."/>
            <person name="Land M."/>
            <person name="Hauser L."/>
            <person name="Jeffries C.D."/>
            <person name="Detter J.C."/>
            <person name="Brambilla E.M."/>
            <person name="Rohde M."/>
            <person name="Spring S."/>
            <person name="Goker M."/>
            <person name="Woyke T."/>
            <person name="Bristow J."/>
            <person name="Eisen J.A."/>
            <person name="Markowitz V."/>
            <person name="Hugenholtz P."/>
            <person name="Kyrpides N.C."/>
            <person name="Klenk H.P."/>
            <person name="Mavromatis K."/>
        </authorList>
    </citation>
    <scope>NUCLEOTIDE SEQUENCE [LARGE SCALE GENOMIC DNA]</scope>
    <source>
        <strain evidence="9">ATCC 700847 / DSM 10411 / MH2</strain>
    </source>
</reference>
<dbReference type="InterPro" id="IPR007848">
    <property type="entry name" value="Small_mtfrase_dom"/>
</dbReference>
<dbReference type="Gene3D" id="1.10.8.10">
    <property type="entry name" value="DNA helicase RuvA subunit, C-terminal domain"/>
    <property type="match status" value="1"/>
</dbReference>
<dbReference type="NCBIfam" id="TIGR00536">
    <property type="entry name" value="hemK_fam"/>
    <property type="match status" value="1"/>
</dbReference>
<evidence type="ECO:0000256" key="5">
    <source>
        <dbReference type="ARBA" id="ARBA00048391"/>
    </source>
</evidence>
<keyword evidence="2 8" id="KW-0489">Methyltransferase</keyword>
<dbReference type="SUPFAM" id="SSF53335">
    <property type="entry name" value="S-adenosyl-L-methionine-dependent methyltransferases"/>
    <property type="match status" value="1"/>
</dbReference>
<feature type="domain" description="Methyltransferase small" evidence="6">
    <location>
        <begin position="112"/>
        <end position="190"/>
    </location>
</feature>
<dbReference type="CDD" id="cd02440">
    <property type="entry name" value="AdoMet_MTases"/>
    <property type="match status" value="1"/>
</dbReference>
<sequence>MNIKEALQKTIQQLKQANIATYHIDALLILKDTIKKDDVYVLTNPQKELNDRQIEEIERLTNKRKLRYPMAYITHSKEFYGLEFYVDDRVLIPRPETELIVDVTLKIASDIKNPKIVDIGTGSGCIAITLSKLLDTHITASDISKEALNVAKLNAKRLDADISLINANGLDFLKNGIDIITTNPPYVLENEYELLSEDVKFEPKIALIPPSGNGFIEDLIEKAKQLTKWLIMEIGPSQLKIIKNSRYIYKIIRDFSNKERVAVFKF</sequence>
<dbReference type="Pfam" id="PF05175">
    <property type="entry name" value="MTS"/>
    <property type="match status" value="1"/>
</dbReference>
<dbReference type="Proteomes" id="UP000008139">
    <property type="component" value="Chromosome"/>
</dbReference>
<dbReference type="KEGG" id="hmr:Hipma_1481"/>
<dbReference type="EC" id="2.1.1.297" evidence="1"/>
<dbReference type="InterPro" id="IPR029063">
    <property type="entry name" value="SAM-dependent_MTases_sf"/>
</dbReference>
<protein>
    <recommendedName>
        <fullName evidence="1">peptide chain release factor N(5)-glutamine methyltransferase</fullName>
        <ecNumber evidence="1">2.1.1.297</ecNumber>
    </recommendedName>
</protein>
<evidence type="ECO:0000256" key="1">
    <source>
        <dbReference type="ARBA" id="ARBA00012771"/>
    </source>
</evidence>
<dbReference type="GO" id="GO:0032259">
    <property type="term" value="P:methylation"/>
    <property type="evidence" value="ECO:0007669"/>
    <property type="project" value="UniProtKB-KW"/>
</dbReference>
<evidence type="ECO:0000259" key="6">
    <source>
        <dbReference type="Pfam" id="PF05175"/>
    </source>
</evidence>
<dbReference type="InterPro" id="IPR004556">
    <property type="entry name" value="HemK-like"/>
</dbReference>
<dbReference type="InParanoid" id="F2LTR1"/>
<dbReference type="FunCoup" id="F2LTR1">
    <property type="interactions" value="357"/>
</dbReference>
<dbReference type="InterPro" id="IPR040758">
    <property type="entry name" value="PrmC_N"/>
</dbReference>
<accession>F2LTR1</accession>
<dbReference type="eggNOG" id="COG2890">
    <property type="taxonomic scope" value="Bacteria"/>
</dbReference>
<dbReference type="InterPro" id="IPR019874">
    <property type="entry name" value="RF_methyltr_PrmC"/>
</dbReference>
<reference evidence="9" key="2">
    <citation type="submission" date="2011-03" db="EMBL/GenBank/DDBJ databases">
        <title>The complete genome of Hippea maritima DSM 10411.</title>
        <authorList>
            <consortium name="US DOE Joint Genome Institute (JGI-PGF)"/>
            <person name="Lucas S."/>
            <person name="Copeland A."/>
            <person name="Lapidus A."/>
            <person name="Bruce D."/>
            <person name="Goodwin L."/>
            <person name="Pitluck S."/>
            <person name="Peters L."/>
            <person name="Kyrpides N."/>
            <person name="Mavromatis K."/>
            <person name="Pagani I."/>
            <person name="Ivanova N."/>
            <person name="Mikhailova N."/>
            <person name="Lu M."/>
            <person name="Detter J.C."/>
            <person name="Tapia R."/>
            <person name="Han C."/>
            <person name="Land M."/>
            <person name="Hauser L."/>
            <person name="Markowitz V."/>
            <person name="Cheng J.-F."/>
            <person name="Hugenholtz P."/>
            <person name="Woyke T."/>
            <person name="Wu D."/>
            <person name="Spring S."/>
            <person name="Schroeder M."/>
            <person name="Brambilla E."/>
            <person name="Klenk H.-P."/>
            <person name="Eisen J.A."/>
        </authorList>
    </citation>
    <scope>NUCLEOTIDE SEQUENCE [LARGE SCALE GENOMIC DNA]</scope>
    <source>
        <strain evidence="9">ATCC 700847 / DSM 10411 / MH2</strain>
    </source>
</reference>
<dbReference type="AlphaFoldDB" id="F2LTR1"/>
<dbReference type="HOGENOM" id="CLU_018398_3_2_7"/>
<dbReference type="PANTHER" id="PTHR18895:SF74">
    <property type="entry name" value="MTRF1L RELEASE FACTOR GLUTAMINE METHYLTRANSFERASE"/>
    <property type="match status" value="1"/>
</dbReference>
<evidence type="ECO:0000256" key="2">
    <source>
        <dbReference type="ARBA" id="ARBA00022603"/>
    </source>
</evidence>